<sequence>MGAAIGALAVEEILLGTLLGTLLGLGFSFGVAAAFELAMQSCSCGDAPDIVQSDVVKFKVTDNSEISASSLMSATLCGTAVQNQTVPYTFSFLIGKGLSDGRPMYHAGLLLGGSFDVSGEAYKYAFAERWNGSVLVTFSKDKHQVLSRLKQIWVGGVLLDDCKETPEFGSVSPAPDMVTFVHEELARKLSTRNFKSPEDLAKNLKYTNCIAFAMRAGLLLAGYSEKQDFVDTCMTAIQG</sequence>
<reference evidence="1" key="1">
    <citation type="submission" date="2023-08" db="EMBL/GenBank/DDBJ databases">
        <authorList>
            <person name="Chen Y."/>
            <person name="Shah S."/>
            <person name="Dougan E. K."/>
            <person name="Thang M."/>
            <person name="Chan C."/>
        </authorList>
    </citation>
    <scope>NUCLEOTIDE SEQUENCE</scope>
</reference>
<dbReference type="Proteomes" id="UP001178507">
    <property type="component" value="Unassembled WGS sequence"/>
</dbReference>
<protein>
    <submittedName>
        <fullName evidence="1">Uncharacterized protein</fullName>
    </submittedName>
</protein>
<organism evidence="1 2">
    <name type="scientific">Effrenium voratum</name>
    <dbReference type="NCBI Taxonomy" id="2562239"/>
    <lineage>
        <taxon>Eukaryota</taxon>
        <taxon>Sar</taxon>
        <taxon>Alveolata</taxon>
        <taxon>Dinophyceae</taxon>
        <taxon>Suessiales</taxon>
        <taxon>Symbiodiniaceae</taxon>
        <taxon>Effrenium</taxon>
    </lineage>
</organism>
<accession>A0AA36N0B3</accession>
<dbReference type="EMBL" id="CAUJNA010001335">
    <property type="protein sequence ID" value="CAJ1386131.1"/>
    <property type="molecule type" value="Genomic_DNA"/>
</dbReference>
<dbReference type="AlphaFoldDB" id="A0AA36N0B3"/>
<gene>
    <name evidence="1" type="ORF">EVOR1521_LOCUS12571</name>
</gene>
<comment type="caution">
    <text evidence="1">The sequence shown here is derived from an EMBL/GenBank/DDBJ whole genome shotgun (WGS) entry which is preliminary data.</text>
</comment>
<proteinExistence type="predicted"/>
<keyword evidence="2" id="KW-1185">Reference proteome</keyword>
<evidence type="ECO:0000313" key="1">
    <source>
        <dbReference type="EMBL" id="CAJ1386131.1"/>
    </source>
</evidence>
<evidence type="ECO:0000313" key="2">
    <source>
        <dbReference type="Proteomes" id="UP001178507"/>
    </source>
</evidence>
<name>A0AA36N0B3_9DINO</name>